<dbReference type="SUPFAM" id="SSF81901">
    <property type="entry name" value="HCP-like"/>
    <property type="match status" value="1"/>
</dbReference>
<accession>U9UQ44</accession>
<dbReference type="Pfam" id="PF08238">
    <property type="entry name" value="Sel1"/>
    <property type="match status" value="1"/>
</dbReference>
<name>U9UQ44_RHIID</name>
<feature type="non-terminal residue" evidence="1">
    <location>
        <position position="1"/>
    </location>
</feature>
<proteinExistence type="predicted"/>
<evidence type="ECO:0008006" key="2">
    <source>
        <dbReference type="Google" id="ProtNLM"/>
    </source>
</evidence>
<dbReference type="HOGENOM" id="CLU_2139499_0_0_1"/>
<organism evidence="1">
    <name type="scientific">Rhizophagus irregularis (strain DAOM 181602 / DAOM 197198 / MUCL 43194)</name>
    <name type="common">Arbuscular mycorrhizal fungus</name>
    <name type="synonym">Glomus intraradices</name>
    <dbReference type="NCBI Taxonomy" id="747089"/>
    <lineage>
        <taxon>Eukaryota</taxon>
        <taxon>Fungi</taxon>
        <taxon>Fungi incertae sedis</taxon>
        <taxon>Mucoromycota</taxon>
        <taxon>Glomeromycotina</taxon>
        <taxon>Glomeromycetes</taxon>
        <taxon>Glomerales</taxon>
        <taxon>Glomeraceae</taxon>
        <taxon>Rhizophagus</taxon>
    </lineage>
</organism>
<dbReference type="InterPro" id="IPR006597">
    <property type="entry name" value="Sel1-like"/>
</dbReference>
<dbReference type="Gene3D" id="1.25.40.10">
    <property type="entry name" value="Tetratricopeptide repeat domain"/>
    <property type="match status" value="1"/>
</dbReference>
<reference evidence="1" key="1">
    <citation type="submission" date="2013-07" db="EMBL/GenBank/DDBJ databases">
        <title>The genome of an arbuscular mycorrhizal fungus provides insights into the evolution of the oldest plant symbiosis.</title>
        <authorList>
            <consortium name="DOE Joint Genome Institute"/>
            <person name="Tisserant E."/>
            <person name="Malbreil M."/>
            <person name="Kuo A."/>
            <person name="Kohler A."/>
            <person name="Symeonidi A."/>
            <person name="Balestrini R."/>
            <person name="Charron P."/>
            <person name="Duensing N."/>
            <person name="Frei-dit-Frey N."/>
            <person name="Gianinazzi-Pearson V."/>
            <person name="Gilbert B."/>
            <person name="Handa Y."/>
            <person name="Hijri M."/>
            <person name="Kaul R."/>
            <person name="Kawaguchi M."/>
            <person name="Krajinski F."/>
            <person name="Lammers P."/>
            <person name="Lapierre D."/>
            <person name="Masclaux F.G."/>
            <person name="Murat C."/>
            <person name="Morin E."/>
            <person name="Ndikumana S."/>
            <person name="Pagni M."/>
            <person name="Petitpierre D."/>
            <person name="Requena N."/>
            <person name="Rosikiewicz P."/>
            <person name="Riley R."/>
            <person name="Saito K."/>
            <person name="San Clemente H."/>
            <person name="Shapiro H."/>
            <person name="van Tuinen D."/>
            <person name="Becard G."/>
            <person name="Bonfante P."/>
            <person name="Paszkowski U."/>
            <person name="Shachar-Hill Y."/>
            <person name="Young J.P."/>
            <person name="Sanders I.R."/>
            <person name="Henrissat B."/>
            <person name="Rensing S.A."/>
            <person name="Grigoriev I.V."/>
            <person name="Corradi N."/>
            <person name="Roux C."/>
            <person name="Martin F."/>
        </authorList>
    </citation>
    <scope>NUCLEOTIDE SEQUENCE</scope>
    <source>
        <strain evidence="1">DAOM 197198</strain>
    </source>
</reference>
<sequence length="113" mass="13478">INTINVTIRRKRSAKRNVFYKADIHLQKMSKRLPEEQEYNDTILCEEETDMEIDTYEAEKEANAKNYASSWYQKAASGDIRAQYNLGMCYEIGFGVKEDKFEAFQWYQKQQKR</sequence>
<dbReference type="AlphaFoldDB" id="U9UQ44"/>
<evidence type="ECO:0000313" key="1">
    <source>
        <dbReference type="EMBL" id="ESA22480.1"/>
    </source>
</evidence>
<gene>
    <name evidence="1" type="ORF">GLOINDRAFT_91391</name>
</gene>
<protein>
    <recommendedName>
        <fullName evidence="2">HCP-like protein</fullName>
    </recommendedName>
</protein>
<dbReference type="VEuPathDB" id="FungiDB:RhiirFUN_018205"/>
<dbReference type="SMART" id="SM00671">
    <property type="entry name" value="SEL1"/>
    <property type="match status" value="1"/>
</dbReference>
<dbReference type="EMBL" id="KI275549">
    <property type="protein sequence ID" value="ESA22480.1"/>
    <property type="molecule type" value="Genomic_DNA"/>
</dbReference>
<dbReference type="InterPro" id="IPR011990">
    <property type="entry name" value="TPR-like_helical_dom_sf"/>
</dbReference>